<evidence type="ECO:0000313" key="6">
    <source>
        <dbReference type="EnsemblMetazoa" id="PHUM395910-PA"/>
    </source>
</evidence>
<dbReference type="eggNOG" id="KOG4177">
    <property type="taxonomic scope" value="Eukaryota"/>
</dbReference>
<sequence length="618" mass="69648">MNVICPNGRTSFGAAAQFGNIEILQLLLNRRTNNDCIDEKNYPHIEPKVTESTINRVQSDKRTSNSNLGYYVYVHSEQSSFECSNMGSDCKVDNLNKSECNSNIGANLNYSNEECNDFFLSKMKKTAYDLATFNDPCVRRDPRFNSKKSVSDLNITSEDGETTPEGMDKLEWDMEVKENNILVSSDVDDPWCEFYYWYTSILLQTDYLLKEKPSAIDIDREDQFGCRALHYATVEGHIEAVKLLISAGCKVNVGDSDNLTPLHMAAAKDNPEIVELLIAAGANVHCKTTDRISPLHVSASRGLLQNVKLLIKAKAYIDSLDSSDRSPLFMAVSRSHQDVVAYLLENGAKVNLEEIHGYTPLYEAVWQKNTEIVKLLLSAGAKVTQSHHLLHYAVLHRHKEMVSLLISAGCIINLRDENGDTPLIVAAKTHQVDIARILLQNGASINCKSYVTGNTPLHEIICNASGGYQKFNEMFSVFQEYDVNLEDESNSGHTALCLALIKRFDDAAATLIRHGANVNHRYIYQLHLIGSLLLRGNRFLFELLIHAGFHFRNIEFSNEPSSPIEKWLAYLKVNPLRLYDLCRIKVRSQFKTKIYEKVSSLVLPPTIKNSLKLEDIRN</sequence>
<dbReference type="OrthoDB" id="194358at2759"/>
<dbReference type="Pfam" id="PF12796">
    <property type="entry name" value="Ank_2"/>
    <property type="match status" value="2"/>
</dbReference>
<dbReference type="EnsemblMetazoa" id="PHUM395910-RA">
    <property type="protein sequence ID" value="PHUM395910-PA"/>
    <property type="gene ID" value="PHUM395910"/>
</dbReference>
<accession>E0VRA7</accession>
<feature type="repeat" description="ANK" evidence="3">
    <location>
        <begin position="323"/>
        <end position="355"/>
    </location>
</feature>
<dbReference type="PRINTS" id="PR01415">
    <property type="entry name" value="ANKYRIN"/>
</dbReference>
<feature type="repeat" description="ANK" evidence="3">
    <location>
        <begin position="418"/>
        <end position="450"/>
    </location>
</feature>
<reference evidence="6" key="3">
    <citation type="submission" date="2021-02" db="UniProtKB">
        <authorList>
            <consortium name="EnsemblMetazoa"/>
        </authorList>
    </citation>
    <scope>IDENTIFICATION</scope>
    <source>
        <strain evidence="6">USDA</strain>
    </source>
</reference>
<name>E0VRA7_PEDHC</name>
<dbReference type="Proteomes" id="UP000009046">
    <property type="component" value="Unassembled WGS sequence"/>
</dbReference>
<evidence type="ECO:0000256" key="1">
    <source>
        <dbReference type="ARBA" id="ARBA00022737"/>
    </source>
</evidence>
<dbReference type="GeneID" id="8237713"/>
<dbReference type="SMART" id="SM00248">
    <property type="entry name" value="ANK"/>
    <property type="match status" value="10"/>
</dbReference>
<reference evidence="5" key="2">
    <citation type="submission" date="2007-04" db="EMBL/GenBank/DDBJ databases">
        <title>The genome of the human body louse.</title>
        <authorList>
            <consortium name="The Human Body Louse Genome Consortium"/>
            <person name="Kirkness E."/>
            <person name="Walenz B."/>
            <person name="Hass B."/>
            <person name="Bruggner R."/>
            <person name="Strausberg R."/>
        </authorList>
    </citation>
    <scope>NUCLEOTIDE SEQUENCE</scope>
    <source>
        <strain evidence="5">USDA</strain>
    </source>
</reference>
<dbReference type="HOGENOM" id="CLU_034891_0_0_1"/>
<feature type="repeat" description="ANK" evidence="3">
    <location>
        <begin position="356"/>
        <end position="388"/>
    </location>
</feature>
<dbReference type="EMBL" id="DS235459">
    <property type="protein sequence ID" value="EEB15913.1"/>
    <property type="molecule type" value="Genomic_DNA"/>
</dbReference>
<dbReference type="VEuPathDB" id="VectorBase:PHUM395910"/>
<dbReference type="STRING" id="121224.E0VRA7"/>
<dbReference type="CDD" id="cd03716">
    <property type="entry name" value="SOCS_ASB_like"/>
    <property type="match status" value="1"/>
</dbReference>
<dbReference type="KEGG" id="phu:Phum_PHUM395910"/>
<dbReference type="InterPro" id="IPR001496">
    <property type="entry name" value="SOCS_box"/>
</dbReference>
<dbReference type="RefSeq" id="XP_002428651.1">
    <property type="nucleotide sequence ID" value="XM_002428606.1"/>
</dbReference>
<dbReference type="InterPro" id="IPR036770">
    <property type="entry name" value="Ankyrin_rpt-contain_sf"/>
</dbReference>
<keyword evidence="2 3" id="KW-0040">ANK repeat</keyword>
<dbReference type="PROSITE" id="PS50088">
    <property type="entry name" value="ANK_REPEAT"/>
    <property type="match status" value="8"/>
</dbReference>
<dbReference type="PROSITE" id="PS50297">
    <property type="entry name" value="ANK_REP_REGION"/>
    <property type="match status" value="5"/>
</dbReference>
<feature type="domain" description="SOCS box" evidence="4">
    <location>
        <begin position="574"/>
        <end position="617"/>
    </location>
</feature>
<dbReference type="Gene3D" id="1.25.40.20">
    <property type="entry name" value="Ankyrin repeat-containing domain"/>
    <property type="match status" value="2"/>
</dbReference>
<gene>
    <name evidence="6" type="primary">8237713</name>
    <name evidence="5" type="ORF">Phum_PHUM395910</name>
</gene>
<dbReference type="EC" id="3.1.1.4" evidence="5"/>
<feature type="repeat" description="ANK" evidence="3">
    <location>
        <begin position="257"/>
        <end position="289"/>
    </location>
</feature>
<dbReference type="GO" id="GO:0004623">
    <property type="term" value="F:phospholipase A2 activity"/>
    <property type="evidence" value="ECO:0007669"/>
    <property type="project" value="UniProtKB-EC"/>
</dbReference>
<dbReference type="OMA" id="SINCKSY"/>
<dbReference type="PANTHER" id="PTHR24173:SF74">
    <property type="entry name" value="ANKYRIN REPEAT DOMAIN-CONTAINING PROTEIN 16"/>
    <property type="match status" value="1"/>
</dbReference>
<organism>
    <name type="scientific">Pediculus humanus subsp. corporis</name>
    <name type="common">Body louse</name>
    <dbReference type="NCBI Taxonomy" id="121224"/>
    <lineage>
        <taxon>Eukaryota</taxon>
        <taxon>Metazoa</taxon>
        <taxon>Ecdysozoa</taxon>
        <taxon>Arthropoda</taxon>
        <taxon>Hexapoda</taxon>
        <taxon>Insecta</taxon>
        <taxon>Pterygota</taxon>
        <taxon>Neoptera</taxon>
        <taxon>Paraneoptera</taxon>
        <taxon>Psocodea</taxon>
        <taxon>Troctomorpha</taxon>
        <taxon>Phthiraptera</taxon>
        <taxon>Anoplura</taxon>
        <taxon>Pediculidae</taxon>
        <taxon>Pediculus</taxon>
    </lineage>
</organism>
<dbReference type="InParanoid" id="E0VRA7"/>
<feature type="repeat" description="ANK" evidence="3">
    <location>
        <begin position="224"/>
        <end position="256"/>
    </location>
</feature>
<evidence type="ECO:0000259" key="4">
    <source>
        <dbReference type="PROSITE" id="PS50225"/>
    </source>
</evidence>
<dbReference type="EMBL" id="AAZO01004637">
    <property type="status" value="NOT_ANNOTATED_CDS"/>
    <property type="molecule type" value="Genomic_DNA"/>
</dbReference>
<dbReference type="PROSITE" id="PS50225">
    <property type="entry name" value="SOCS"/>
    <property type="match status" value="1"/>
</dbReference>
<feature type="repeat" description="ANK" evidence="3">
    <location>
        <begin position="7"/>
        <end position="39"/>
    </location>
</feature>
<feature type="repeat" description="ANK" evidence="3">
    <location>
        <begin position="290"/>
        <end position="322"/>
    </location>
</feature>
<dbReference type="PANTHER" id="PTHR24173">
    <property type="entry name" value="ANKYRIN REPEAT CONTAINING"/>
    <property type="match status" value="1"/>
</dbReference>
<dbReference type="AlphaFoldDB" id="E0VRA7"/>
<dbReference type="SUPFAM" id="SSF48403">
    <property type="entry name" value="Ankyrin repeat"/>
    <property type="match status" value="1"/>
</dbReference>
<evidence type="ECO:0000313" key="7">
    <source>
        <dbReference type="Proteomes" id="UP000009046"/>
    </source>
</evidence>
<keyword evidence="7" id="KW-1185">Reference proteome</keyword>
<evidence type="ECO:0000313" key="5">
    <source>
        <dbReference type="EMBL" id="EEB15913.1"/>
    </source>
</evidence>
<keyword evidence="5" id="KW-0378">Hydrolase</keyword>
<dbReference type="InterPro" id="IPR002110">
    <property type="entry name" value="Ankyrin_rpt"/>
</dbReference>
<evidence type="ECO:0000256" key="2">
    <source>
        <dbReference type="ARBA" id="ARBA00023043"/>
    </source>
</evidence>
<protein>
    <submittedName>
        <fullName evidence="5 6">Ankyrin repeat-containing protein, putative</fullName>
        <ecNumber evidence="5">3.1.1.4</ecNumber>
    </submittedName>
</protein>
<reference evidence="5" key="1">
    <citation type="submission" date="2007-04" db="EMBL/GenBank/DDBJ databases">
        <title>Annotation of Pediculus humanus corporis strain USDA.</title>
        <authorList>
            <person name="Kirkness E."/>
            <person name="Hannick L."/>
            <person name="Hass B."/>
            <person name="Bruggner R."/>
            <person name="Lawson D."/>
            <person name="Bidwell S."/>
            <person name="Joardar V."/>
            <person name="Caler E."/>
            <person name="Walenz B."/>
            <person name="Inman J."/>
            <person name="Schobel S."/>
            <person name="Galinsky K."/>
            <person name="Amedeo P."/>
            <person name="Strausberg R."/>
        </authorList>
    </citation>
    <scope>NUCLEOTIDE SEQUENCE</scope>
    <source>
        <strain evidence="5">USDA</strain>
    </source>
</reference>
<feature type="repeat" description="ANK" evidence="3">
    <location>
        <begin position="385"/>
        <end position="417"/>
    </location>
</feature>
<dbReference type="Pfam" id="PF00023">
    <property type="entry name" value="Ank"/>
    <property type="match status" value="2"/>
</dbReference>
<dbReference type="Pfam" id="PF07525">
    <property type="entry name" value="SOCS_box"/>
    <property type="match status" value="1"/>
</dbReference>
<proteinExistence type="predicted"/>
<dbReference type="Gene3D" id="1.10.750.20">
    <property type="entry name" value="SOCS box"/>
    <property type="match status" value="1"/>
</dbReference>
<keyword evidence="1" id="KW-0677">Repeat</keyword>
<dbReference type="CTD" id="8237713"/>
<evidence type="ECO:0000256" key="3">
    <source>
        <dbReference type="PROSITE-ProRule" id="PRU00023"/>
    </source>
</evidence>